<dbReference type="OrthoDB" id="201266at2157"/>
<dbReference type="InterPro" id="IPR043835">
    <property type="entry name" value="DUF5811"/>
</dbReference>
<accession>A0A151AFJ3</accession>
<keyword evidence="3" id="KW-1185">Reference proteome</keyword>
<evidence type="ECO:0000256" key="1">
    <source>
        <dbReference type="SAM" id="MobiDB-lite"/>
    </source>
</evidence>
<comment type="caution">
    <text evidence="2">The sequence shown here is derived from an EMBL/GenBank/DDBJ whole genome shotgun (WGS) entry which is preliminary data.</text>
</comment>
<dbReference type="EMBL" id="LTAZ01000004">
    <property type="protein sequence ID" value="KYH26167.1"/>
    <property type="molecule type" value="Genomic_DNA"/>
</dbReference>
<evidence type="ECO:0000313" key="2">
    <source>
        <dbReference type="EMBL" id="KYH26167.1"/>
    </source>
</evidence>
<feature type="region of interest" description="Disordered" evidence="1">
    <location>
        <begin position="1"/>
        <end position="32"/>
    </location>
</feature>
<protein>
    <submittedName>
        <fullName evidence="2">Uncharacterized protein</fullName>
    </submittedName>
</protein>
<name>A0A151AFJ3_9EURY</name>
<evidence type="ECO:0000313" key="3">
    <source>
        <dbReference type="Proteomes" id="UP000075321"/>
    </source>
</evidence>
<dbReference type="AlphaFoldDB" id="A0A151AFJ3"/>
<gene>
    <name evidence="2" type="ORF">HAPAU_12610</name>
</gene>
<organism evidence="2 3">
    <name type="scientific">Halalkalicoccus paucihalophilus</name>
    <dbReference type="NCBI Taxonomy" id="1008153"/>
    <lineage>
        <taxon>Archaea</taxon>
        <taxon>Methanobacteriati</taxon>
        <taxon>Methanobacteriota</taxon>
        <taxon>Stenosarchaea group</taxon>
        <taxon>Halobacteria</taxon>
        <taxon>Halobacteriales</taxon>
        <taxon>Halococcaceae</taxon>
        <taxon>Halalkalicoccus</taxon>
    </lineage>
</organism>
<reference evidence="2 3" key="1">
    <citation type="submission" date="2016-02" db="EMBL/GenBank/DDBJ databases">
        <title>Genome sequence of Halalkalicoccus paucihalophilus DSM 24557.</title>
        <authorList>
            <person name="Poehlein A."/>
            <person name="Daniel R."/>
        </authorList>
    </citation>
    <scope>NUCLEOTIDE SEQUENCE [LARGE SCALE GENOMIC DNA]</scope>
    <source>
        <strain evidence="2 3">DSM 24557</strain>
    </source>
</reference>
<dbReference type="Proteomes" id="UP000075321">
    <property type="component" value="Unassembled WGS sequence"/>
</dbReference>
<proteinExistence type="predicted"/>
<sequence length="128" mass="13758">MNGNTPYAGLPETTTAGQRMPEEVPELTADQRRTLRADLSAITRRVREYLPDEYVVGAEVSQGQGGPEAMVAVQPPVGHPISAGFQPDLESDEYITENDREEVARGLAASAALQVKHAISDDVSPTAR</sequence>
<dbReference type="RefSeq" id="WP_066380671.1">
    <property type="nucleotide sequence ID" value="NZ_LTAZ01000004.1"/>
</dbReference>
<dbReference type="Pfam" id="PF19128">
    <property type="entry name" value="DUF5811"/>
    <property type="match status" value="1"/>
</dbReference>
<dbReference type="PATRIC" id="fig|1008153.3.peg.1270"/>